<keyword evidence="2" id="KW-1185">Reference proteome</keyword>
<sequence length="590" mass="64845">MEAADSACPTPRLKNGRIRARNRGRTIRYSCSLGYELVGNKYSTCKRGSWDTPTPICVSPRCSPMPTPKHAVVGAKYRGAILMYFCEPGFVLVGNAEIYCDGLQWNGSAPSCRDSNALAPTSCDFEQDDLCWWEQDPRHDFDWTRHRFDTPSSHIGTGPTHDHTLGPGYDGYYLYIEASGRLVNDTARIISPLYSANLTESGCFSFWYHMYGTTIGSLNVYFKPESANNSTLLWSKQGDQGNQWLRGLINLPTVNNSFQIIIEGVRGSQYVSDIAIDDLAILQGDECIIHTPPTTEPSENDEVGMDEVERVNAMQSCRDRCVDTLETTMVPEFWPYPDICQCTIDCADTGSCCPDYAEFCIYEITDPVETVVPSSSTMSSPNTPVSTSATPSTEVSTQSTTIASTSSTTAETPTTRATIKTTKPSTKIDAITSTIVSSTTPKITIRTTEKPRTSKKVFYTTSTTTVRTTTNAITTKNVDTPFFVPLSRTSASSKEIRAQADDPQIPVQVARQSKVIATSSVSKIIVISTGATLLIALATIAALSVVRRRNVWDRSYKGSGFSEDSDVRFLTSDEHLDFSIAKPSRESEKV</sequence>
<evidence type="ECO:0000313" key="1">
    <source>
        <dbReference type="EMBL" id="KAJ8687225.1"/>
    </source>
</evidence>
<organism evidence="1 2">
    <name type="scientific">Eretmocerus hayati</name>
    <dbReference type="NCBI Taxonomy" id="131215"/>
    <lineage>
        <taxon>Eukaryota</taxon>
        <taxon>Metazoa</taxon>
        <taxon>Ecdysozoa</taxon>
        <taxon>Arthropoda</taxon>
        <taxon>Hexapoda</taxon>
        <taxon>Insecta</taxon>
        <taxon>Pterygota</taxon>
        <taxon>Neoptera</taxon>
        <taxon>Endopterygota</taxon>
        <taxon>Hymenoptera</taxon>
        <taxon>Apocrita</taxon>
        <taxon>Proctotrupomorpha</taxon>
        <taxon>Chalcidoidea</taxon>
        <taxon>Aphelinidae</taxon>
        <taxon>Aphelininae</taxon>
        <taxon>Eretmocerus</taxon>
    </lineage>
</organism>
<dbReference type="EMBL" id="CM056741">
    <property type="protein sequence ID" value="KAJ8687225.1"/>
    <property type="molecule type" value="Genomic_DNA"/>
</dbReference>
<proteinExistence type="predicted"/>
<reference evidence="1" key="1">
    <citation type="submission" date="2023-04" db="EMBL/GenBank/DDBJ databases">
        <title>A chromosome-level genome assembly of the parasitoid wasp Eretmocerus hayati.</title>
        <authorList>
            <person name="Zhong Y."/>
            <person name="Liu S."/>
            <person name="Liu Y."/>
        </authorList>
    </citation>
    <scope>NUCLEOTIDE SEQUENCE</scope>
    <source>
        <strain evidence="1">ZJU_SS_LIU_2023</strain>
    </source>
</reference>
<accession>A0ACC2PZJ2</accession>
<evidence type="ECO:0000313" key="2">
    <source>
        <dbReference type="Proteomes" id="UP001239111"/>
    </source>
</evidence>
<comment type="caution">
    <text evidence="1">The sequence shown here is derived from an EMBL/GenBank/DDBJ whole genome shotgun (WGS) entry which is preliminary data.</text>
</comment>
<gene>
    <name evidence="1" type="ORF">QAD02_023019</name>
</gene>
<dbReference type="Proteomes" id="UP001239111">
    <property type="component" value="Chromosome 1"/>
</dbReference>
<name>A0ACC2PZJ2_9HYME</name>
<protein>
    <submittedName>
        <fullName evidence="1">Uncharacterized protein</fullName>
    </submittedName>
</protein>